<dbReference type="InterPro" id="IPR039008">
    <property type="entry name" value="IF_rod_dom"/>
</dbReference>
<dbReference type="OrthoDB" id="102442at2759"/>
<feature type="domain" description="LTD" evidence="12">
    <location>
        <begin position="314"/>
        <end position="430"/>
    </location>
</feature>
<evidence type="ECO:0000256" key="3">
    <source>
        <dbReference type="ARBA" id="ARBA00022754"/>
    </source>
</evidence>
<dbReference type="SMART" id="SM01391">
    <property type="entry name" value="Filament"/>
    <property type="match status" value="1"/>
</dbReference>
<keyword evidence="15" id="KW-1185">Reference proteome</keyword>
<dbReference type="GO" id="GO:0005200">
    <property type="term" value="F:structural constituent of cytoskeleton"/>
    <property type="evidence" value="ECO:0007669"/>
    <property type="project" value="TreeGrafter"/>
</dbReference>
<evidence type="ECO:0000313" key="15">
    <source>
        <dbReference type="Proteomes" id="UP000555275"/>
    </source>
</evidence>
<evidence type="ECO:0000313" key="14">
    <source>
        <dbReference type="EMBL" id="NXL50929.1"/>
    </source>
</evidence>
<dbReference type="GO" id="GO:0031507">
    <property type="term" value="P:heterochromatin formation"/>
    <property type="evidence" value="ECO:0007669"/>
    <property type="project" value="TreeGrafter"/>
</dbReference>
<evidence type="ECO:0000256" key="9">
    <source>
        <dbReference type="RuleBase" id="RU000685"/>
    </source>
</evidence>
<comment type="subcellular location">
    <subcellularLocation>
        <location evidence="8">Nucleus lamina</location>
    </subcellularLocation>
</comment>
<dbReference type="SUPFAM" id="SSF74853">
    <property type="entry name" value="Lamin A/C globular tail domain"/>
    <property type="match status" value="1"/>
</dbReference>
<accession>A0A7L0T951</accession>
<feature type="region of interest" description="Disordered" evidence="11">
    <location>
        <begin position="286"/>
        <end position="311"/>
    </location>
</feature>
<feature type="domain" description="IF rod" evidence="13">
    <location>
        <begin position="1"/>
        <end position="272"/>
    </location>
</feature>
<dbReference type="AlphaFoldDB" id="A0A7L0T951"/>
<dbReference type="PROSITE" id="PS51841">
    <property type="entry name" value="LTD"/>
    <property type="match status" value="1"/>
</dbReference>
<dbReference type="InterPro" id="IPR001322">
    <property type="entry name" value="Lamin_tail_dom"/>
</dbReference>
<evidence type="ECO:0000256" key="1">
    <source>
        <dbReference type="ARBA" id="ARBA00022481"/>
    </source>
</evidence>
<keyword evidence="4 10" id="KW-0175">Coiled coil</keyword>
<dbReference type="PANTHER" id="PTHR45721:SF3">
    <property type="entry name" value="LAMIN-B1"/>
    <property type="match status" value="1"/>
</dbReference>
<dbReference type="GO" id="GO:0090435">
    <property type="term" value="P:protein localization to nuclear envelope"/>
    <property type="evidence" value="ECO:0007669"/>
    <property type="project" value="TreeGrafter"/>
</dbReference>
<reference evidence="14 15" key="1">
    <citation type="submission" date="2019-09" db="EMBL/GenBank/DDBJ databases">
        <title>Bird 10,000 Genomes (B10K) Project - Family phase.</title>
        <authorList>
            <person name="Zhang G."/>
        </authorList>
    </citation>
    <scope>NUCLEOTIDE SEQUENCE [LARGE SCALE GENOMIC DNA]</scope>
    <source>
        <strain evidence="14">B10K-DU-009-04</strain>
        <tissue evidence="14">Mixed tissue sample</tissue>
    </source>
</reference>
<evidence type="ECO:0000256" key="10">
    <source>
        <dbReference type="SAM" id="Coils"/>
    </source>
</evidence>
<keyword evidence="2" id="KW-0597">Phosphoprotein</keyword>
<evidence type="ECO:0000256" key="6">
    <source>
        <dbReference type="ARBA" id="ARBA00023288"/>
    </source>
</evidence>
<evidence type="ECO:0000256" key="5">
    <source>
        <dbReference type="ARBA" id="ARBA00023242"/>
    </source>
</evidence>
<evidence type="ECO:0000259" key="12">
    <source>
        <dbReference type="PROSITE" id="PS51841"/>
    </source>
</evidence>
<evidence type="ECO:0000256" key="8">
    <source>
        <dbReference type="ARBA" id="ARBA00024186"/>
    </source>
</evidence>
<dbReference type="Gene3D" id="2.60.40.1260">
    <property type="entry name" value="Lamin Tail domain"/>
    <property type="match status" value="1"/>
</dbReference>
<sequence>IYSSYAKRECDLNGAQLKLREFEAALNSKEAALATTLGDKKSLESKNNDLKDQIVQLEISLAAVKEQLANETLQKVDLENRCQSLIEDLEFRKNMYEEEINETKKKHETRLVEVDSGCQIEYEHKLVQALCEIREQHDAQVKLYKEELEQTYCSKLENAKLSSEMSNSAANSIREELNESRMRIDYLSSHLANLQRESRAWQDRVQELEDNLDKERENGRRLLSEKEKEMAEIRNQMQEQLSDYEQLLDVKLALDMEINAYRKLLEGEEERLQLTPSPSSRVRVSHALSSRSVRTTRGKRKRIDVEESEASSSIHISHSASATGKVSIEEIDVDGKFIRLKNTSAQDQPMGGWEMIRQMGDTSSSYKYTSRYILKAGQTVTIWAANAGVTASPPTDLIWKNQNSWGTGQDVKVVLKNSQGEEVAERSTVFKTFVCGQEGEEAEEEAAEIVEDDGAHQQ</sequence>
<proteinExistence type="inferred from homology"/>
<evidence type="ECO:0000256" key="7">
    <source>
        <dbReference type="ARBA" id="ARBA00023289"/>
    </source>
</evidence>
<dbReference type="GO" id="GO:0006998">
    <property type="term" value="P:nuclear envelope organization"/>
    <property type="evidence" value="ECO:0007669"/>
    <property type="project" value="TreeGrafter"/>
</dbReference>
<comment type="caution">
    <text evidence="14">The sequence shown here is derived from an EMBL/GenBank/DDBJ whole genome shotgun (WGS) entry which is preliminary data.</text>
</comment>
<dbReference type="GO" id="GO:0005652">
    <property type="term" value="C:nuclear lamina"/>
    <property type="evidence" value="ECO:0007669"/>
    <property type="project" value="UniProtKB-SubCell"/>
</dbReference>
<feature type="coiled-coil region" evidence="10">
    <location>
        <begin position="12"/>
        <end position="106"/>
    </location>
</feature>
<dbReference type="PANTHER" id="PTHR45721">
    <property type="entry name" value="LAMIN DM0-RELATED"/>
    <property type="match status" value="1"/>
</dbReference>
<organism evidence="14 15">
    <name type="scientific">Podilymbus podiceps</name>
    <name type="common">Pied-billed grebe</name>
    <dbReference type="NCBI Taxonomy" id="9252"/>
    <lineage>
        <taxon>Eukaryota</taxon>
        <taxon>Metazoa</taxon>
        <taxon>Chordata</taxon>
        <taxon>Craniata</taxon>
        <taxon>Vertebrata</taxon>
        <taxon>Euteleostomi</taxon>
        <taxon>Archelosauria</taxon>
        <taxon>Archosauria</taxon>
        <taxon>Dinosauria</taxon>
        <taxon>Saurischia</taxon>
        <taxon>Theropoda</taxon>
        <taxon>Coelurosauria</taxon>
        <taxon>Aves</taxon>
        <taxon>Neognathae</taxon>
        <taxon>Neoaves</taxon>
        <taxon>Mirandornithes</taxon>
        <taxon>Podicipediformes</taxon>
        <taxon>Podicipedidae</taxon>
        <taxon>Podilymbus</taxon>
    </lineage>
</organism>
<keyword evidence="6" id="KW-0449">Lipoprotein</keyword>
<keyword evidence="1" id="KW-0488">Methylation</keyword>
<keyword evidence="7" id="KW-0636">Prenylation</keyword>
<name>A0A7L0T951_PODPO</name>
<dbReference type="GO" id="GO:0007097">
    <property type="term" value="P:nuclear migration"/>
    <property type="evidence" value="ECO:0007669"/>
    <property type="project" value="TreeGrafter"/>
</dbReference>
<feature type="non-terminal residue" evidence="14">
    <location>
        <position position="1"/>
    </location>
</feature>
<dbReference type="PROSITE" id="PS51842">
    <property type="entry name" value="IF_ROD_2"/>
    <property type="match status" value="1"/>
</dbReference>
<gene>
    <name evidence="14" type="primary">Lmnb1</name>
    <name evidence="14" type="ORF">PODPOD_R04057</name>
</gene>
<keyword evidence="3 9" id="KW-0403">Intermediate filament</keyword>
<dbReference type="GO" id="GO:0051664">
    <property type="term" value="P:nuclear pore localization"/>
    <property type="evidence" value="ECO:0007669"/>
    <property type="project" value="TreeGrafter"/>
</dbReference>
<dbReference type="Pfam" id="PF00038">
    <property type="entry name" value="Filament"/>
    <property type="match status" value="1"/>
</dbReference>
<evidence type="ECO:0000256" key="2">
    <source>
        <dbReference type="ARBA" id="ARBA00022553"/>
    </source>
</evidence>
<evidence type="ECO:0000256" key="4">
    <source>
        <dbReference type="ARBA" id="ARBA00023054"/>
    </source>
</evidence>
<comment type="similarity">
    <text evidence="9">Belongs to the intermediate filament family.</text>
</comment>
<dbReference type="EMBL" id="VXAO01001144">
    <property type="protein sequence ID" value="NXL50929.1"/>
    <property type="molecule type" value="Genomic_DNA"/>
</dbReference>
<dbReference type="PROSITE" id="PS00226">
    <property type="entry name" value="IF_ROD_1"/>
    <property type="match status" value="1"/>
</dbReference>
<evidence type="ECO:0000256" key="11">
    <source>
        <dbReference type="SAM" id="MobiDB-lite"/>
    </source>
</evidence>
<feature type="non-terminal residue" evidence="14">
    <location>
        <position position="458"/>
    </location>
</feature>
<dbReference type="SUPFAM" id="SSF64593">
    <property type="entry name" value="Intermediate filament protein, coiled coil region"/>
    <property type="match status" value="1"/>
</dbReference>
<dbReference type="Gene3D" id="1.20.5.1160">
    <property type="entry name" value="Vasodilator-stimulated phosphoprotein"/>
    <property type="match status" value="1"/>
</dbReference>
<feature type="compositionally biased region" description="Acidic residues" evidence="11">
    <location>
        <begin position="439"/>
        <end position="452"/>
    </location>
</feature>
<keyword evidence="5" id="KW-0539">Nucleus</keyword>
<dbReference type="GO" id="GO:0005882">
    <property type="term" value="C:intermediate filament"/>
    <property type="evidence" value="ECO:0007669"/>
    <property type="project" value="UniProtKB-KW"/>
</dbReference>
<dbReference type="Gene3D" id="1.20.5.170">
    <property type="match status" value="1"/>
</dbReference>
<protein>
    <submittedName>
        <fullName evidence="14">LMNB1 protein</fullName>
    </submittedName>
</protein>
<dbReference type="Pfam" id="PF00932">
    <property type="entry name" value="LTD"/>
    <property type="match status" value="1"/>
</dbReference>
<dbReference type="Proteomes" id="UP000555275">
    <property type="component" value="Unassembled WGS sequence"/>
</dbReference>
<evidence type="ECO:0000259" key="13">
    <source>
        <dbReference type="PROSITE" id="PS51842"/>
    </source>
</evidence>
<dbReference type="InterPro" id="IPR018039">
    <property type="entry name" value="IF_conserved"/>
</dbReference>
<feature type="coiled-coil region" evidence="10">
    <location>
        <begin position="191"/>
        <end position="250"/>
    </location>
</feature>
<dbReference type="InterPro" id="IPR036415">
    <property type="entry name" value="Lamin_tail_dom_sf"/>
</dbReference>
<feature type="region of interest" description="Disordered" evidence="11">
    <location>
        <begin position="439"/>
        <end position="458"/>
    </location>
</feature>